<dbReference type="EMBL" id="CAJZBQ010000021">
    <property type="protein sequence ID" value="CAG9318722.1"/>
    <property type="molecule type" value="Genomic_DNA"/>
</dbReference>
<accession>A0AAU9J5A1</accession>
<protein>
    <submittedName>
        <fullName evidence="1">Uncharacterized protein</fullName>
    </submittedName>
</protein>
<evidence type="ECO:0000313" key="2">
    <source>
        <dbReference type="Proteomes" id="UP001162131"/>
    </source>
</evidence>
<dbReference type="Proteomes" id="UP001162131">
    <property type="component" value="Unassembled WGS sequence"/>
</dbReference>
<name>A0AAU9J5A1_9CILI</name>
<organism evidence="1 2">
    <name type="scientific">Blepharisma stoltei</name>
    <dbReference type="NCBI Taxonomy" id="1481888"/>
    <lineage>
        <taxon>Eukaryota</taxon>
        <taxon>Sar</taxon>
        <taxon>Alveolata</taxon>
        <taxon>Ciliophora</taxon>
        <taxon>Postciliodesmatophora</taxon>
        <taxon>Heterotrichea</taxon>
        <taxon>Heterotrichida</taxon>
        <taxon>Blepharismidae</taxon>
        <taxon>Blepharisma</taxon>
    </lineage>
</organism>
<dbReference type="AlphaFoldDB" id="A0AAU9J5A1"/>
<proteinExistence type="predicted"/>
<sequence length="214" mass="23926">MSHVLKDFTNLPLQKPSGPRVSEATYRKPIFKAKRLIESGVTTRAVSLSSARDLEECLENSVKNSPFQNDPFASGSESPHICSTAQSSQSSIIESSVKKNLDFDEKGLQECFSLLMTPVFGKRSREETISRVGKKSKEEVKTIDNMQIELLDPDLMASEYFRCYKESDVISDLDVRDNVIKNECDDDCPTDDAQIEVCISYLAAQIEQAILSEV</sequence>
<comment type="caution">
    <text evidence="1">The sequence shown here is derived from an EMBL/GenBank/DDBJ whole genome shotgun (WGS) entry which is preliminary data.</text>
</comment>
<gene>
    <name evidence="1" type="ORF">BSTOLATCC_MIC22092</name>
</gene>
<reference evidence="1" key="1">
    <citation type="submission" date="2021-09" db="EMBL/GenBank/DDBJ databases">
        <authorList>
            <consortium name="AG Swart"/>
            <person name="Singh M."/>
            <person name="Singh A."/>
            <person name="Seah K."/>
            <person name="Emmerich C."/>
        </authorList>
    </citation>
    <scope>NUCLEOTIDE SEQUENCE</scope>
    <source>
        <strain evidence="1">ATCC30299</strain>
    </source>
</reference>
<evidence type="ECO:0000313" key="1">
    <source>
        <dbReference type="EMBL" id="CAG9318722.1"/>
    </source>
</evidence>
<keyword evidence="2" id="KW-1185">Reference proteome</keyword>